<dbReference type="AlphaFoldDB" id="A0A4R2NUC9"/>
<organism evidence="7 8">
    <name type="scientific">Tenacibaculum skagerrakense</name>
    <dbReference type="NCBI Taxonomy" id="186571"/>
    <lineage>
        <taxon>Bacteria</taxon>
        <taxon>Pseudomonadati</taxon>
        <taxon>Bacteroidota</taxon>
        <taxon>Flavobacteriia</taxon>
        <taxon>Flavobacteriales</taxon>
        <taxon>Flavobacteriaceae</taxon>
        <taxon>Tenacibaculum</taxon>
    </lineage>
</organism>
<dbReference type="GO" id="GO:0005886">
    <property type="term" value="C:plasma membrane"/>
    <property type="evidence" value="ECO:0007669"/>
    <property type="project" value="UniProtKB-SubCell"/>
</dbReference>
<evidence type="ECO:0000256" key="3">
    <source>
        <dbReference type="ARBA" id="ARBA00022475"/>
    </source>
</evidence>
<dbReference type="PANTHER" id="PTHR37937:SF1">
    <property type="entry name" value="CONJUGATIVE TRANSFER: DNA TRANSPORT"/>
    <property type="match status" value="1"/>
</dbReference>
<comment type="caution">
    <text evidence="7">The sequence shown here is derived from an EMBL/GenBank/DDBJ whole genome shotgun (WGS) entry which is preliminary data.</text>
</comment>
<dbReference type="InterPro" id="IPR027417">
    <property type="entry name" value="P-loop_NTPase"/>
</dbReference>
<dbReference type="Gene3D" id="3.40.50.300">
    <property type="entry name" value="P-loop containing nucleotide triphosphate hydrolases"/>
    <property type="match status" value="1"/>
</dbReference>
<evidence type="ECO:0000313" key="7">
    <source>
        <dbReference type="EMBL" id="TCP25114.1"/>
    </source>
</evidence>
<dbReference type="OrthoDB" id="1394976at2"/>
<sequence>MNIQNNITFALEKGGEFLDGILQNLVGNKHNLSAKFGKESQLISATHDGLSITGTKFLSAKKSKEHLLCFAPSGVGKSTVFLIPSALRIANAKKPASMIINNPSGELSKMTNYFLNQGYKVYSFGPDNKEQSMYYNPLHRIQSPSDITKVATMLVQKNGKKSSDFWDLKSIELISLLIEFLLENTSKIYQNIGNVYYLLENLAGNEDLVNGLFADKATESQWRAYKSVIANSEKTKSNILSSAISHLSFIGKDPNLLDITSVDTFDFARMRKEKIVLFLNCNITNMNYYSPLFGLFFEQLFSEVFRSIPQAKDNDLYLLIDELSSIPLPSLSNVIANARKYMSILGVLQSENQLYENYGQYNAKSILNNACKVYMTGLNDECDRISKALGDYQYYEDKDKKIVRNRPLMTGSEIRTMPKDKVIVIPNGGMKPLLCKVKPYYKIKAFVKAMDMELPEDYSPENNPSYRIQYLPLDTYSKKKTATGAANNNLKTKQDEVND</sequence>
<evidence type="ECO:0000313" key="8">
    <source>
        <dbReference type="Proteomes" id="UP000294564"/>
    </source>
</evidence>
<reference evidence="7 8" key="1">
    <citation type="submission" date="2019-03" db="EMBL/GenBank/DDBJ databases">
        <title>Genomic Encyclopedia of Type Strains, Phase IV (KMG-IV): sequencing the most valuable type-strain genomes for metagenomic binning, comparative biology and taxonomic classification.</title>
        <authorList>
            <person name="Goeker M."/>
        </authorList>
    </citation>
    <scope>NUCLEOTIDE SEQUENCE [LARGE SCALE GENOMIC DNA]</scope>
    <source>
        <strain evidence="7 8">DSM 14836</strain>
    </source>
</reference>
<dbReference type="InterPro" id="IPR003688">
    <property type="entry name" value="TraG/VirD4"/>
</dbReference>
<dbReference type="CDD" id="cd01127">
    <property type="entry name" value="TrwB_TraG_TraD_VirD4"/>
    <property type="match status" value="1"/>
</dbReference>
<proteinExistence type="inferred from homology"/>
<comment type="subcellular location">
    <subcellularLocation>
        <location evidence="1">Cell membrane</location>
        <topology evidence="1">Multi-pass membrane protein</topology>
    </subcellularLocation>
</comment>
<dbReference type="RefSeq" id="WP_132794499.1">
    <property type="nucleotide sequence ID" value="NZ_SLXM01000004.1"/>
</dbReference>
<evidence type="ECO:0000256" key="4">
    <source>
        <dbReference type="ARBA" id="ARBA00022692"/>
    </source>
</evidence>
<keyword evidence="5" id="KW-1133">Transmembrane helix</keyword>
<dbReference type="InterPro" id="IPR051539">
    <property type="entry name" value="T4SS-coupling_protein"/>
</dbReference>
<comment type="similarity">
    <text evidence="2">Belongs to the VirD4/TraG family.</text>
</comment>
<evidence type="ECO:0000256" key="1">
    <source>
        <dbReference type="ARBA" id="ARBA00004651"/>
    </source>
</evidence>
<dbReference type="EMBL" id="SLXM01000004">
    <property type="protein sequence ID" value="TCP25114.1"/>
    <property type="molecule type" value="Genomic_DNA"/>
</dbReference>
<dbReference type="PANTHER" id="PTHR37937">
    <property type="entry name" value="CONJUGATIVE TRANSFER: DNA TRANSPORT"/>
    <property type="match status" value="1"/>
</dbReference>
<keyword evidence="4" id="KW-0812">Transmembrane</keyword>
<evidence type="ECO:0000256" key="5">
    <source>
        <dbReference type="ARBA" id="ARBA00022989"/>
    </source>
</evidence>
<protein>
    <submittedName>
        <fullName evidence="7">Type IV secretory pathway TraG/TraD family ATPase VirD4</fullName>
    </submittedName>
</protein>
<name>A0A4R2NUC9_9FLAO</name>
<dbReference type="Pfam" id="PF02534">
    <property type="entry name" value="T4SS-DNA_transf"/>
    <property type="match status" value="1"/>
</dbReference>
<keyword evidence="3" id="KW-1003">Cell membrane</keyword>
<dbReference type="SUPFAM" id="SSF52540">
    <property type="entry name" value="P-loop containing nucleoside triphosphate hydrolases"/>
    <property type="match status" value="1"/>
</dbReference>
<keyword evidence="6" id="KW-0472">Membrane</keyword>
<keyword evidence="8" id="KW-1185">Reference proteome</keyword>
<evidence type="ECO:0000256" key="6">
    <source>
        <dbReference type="ARBA" id="ARBA00023136"/>
    </source>
</evidence>
<evidence type="ECO:0000256" key="2">
    <source>
        <dbReference type="ARBA" id="ARBA00008806"/>
    </source>
</evidence>
<dbReference type="Proteomes" id="UP000294564">
    <property type="component" value="Unassembled WGS sequence"/>
</dbReference>
<gene>
    <name evidence="7" type="ORF">EV195_104146</name>
</gene>
<accession>A0A4R2NUC9</accession>